<proteinExistence type="predicted"/>
<name>A0ABT1LHM6_9HYPH</name>
<keyword evidence="1" id="KW-1133">Transmembrane helix</keyword>
<evidence type="ECO:0008006" key="4">
    <source>
        <dbReference type="Google" id="ProtNLM"/>
    </source>
</evidence>
<gene>
    <name evidence="2" type="ORF">NK718_21005</name>
</gene>
<dbReference type="Proteomes" id="UP001205890">
    <property type="component" value="Unassembled WGS sequence"/>
</dbReference>
<evidence type="ECO:0000313" key="2">
    <source>
        <dbReference type="EMBL" id="MCP8941011.1"/>
    </source>
</evidence>
<evidence type="ECO:0000256" key="1">
    <source>
        <dbReference type="SAM" id="Phobius"/>
    </source>
</evidence>
<protein>
    <recommendedName>
        <fullName evidence="4">ABC transporter permease</fullName>
    </recommendedName>
</protein>
<keyword evidence="1" id="KW-0472">Membrane</keyword>
<organism evidence="2 3">
    <name type="scientific">Alsobacter ponti</name>
    <dbReference type="NCBI Taxonomy" id="2962936"/>
    <lineage>
        <taxon>Bacteria</taxon>
        <taxon>Pseudomonadati</taxon>
        <taxon>Pseudomonadota</taxon>
        <taxon>Alphaproteobacteria</taxon>
        <taxon>Hyphomicrobiales</taxon>
        <taxon>Alsobacteraceae</taxon>
        <taxon>Alsobacter</taxon>
    </lineage>
</organism>
<feature type="transmembrane region" description="Helical" evidence="1">
    <location>
        <begin position="12"/>
        <end position="35"/>
    </location>
</feature>
<keyword evidence="3" id="KW-1185">Reference proteome</keyword>
<accession>A0ABT1LHM6</accession>
<dbReference type="RefSeq" id="WP_254746399.1">
    <property type="nucleotide sequence ID" value="NZ_JANCLU010000033.1"/>
</dbReference>
<dbReference type="EMBL" id="JANCLU010000033">
    <property type="protein sequence ID" value="MCP8941011.1"/>
    <property type="molecule type" value="Genomic_DNA"/>
</dbReference>
<reference evidence="2 3" key="1">
    <citation type="submission" date="2022-07" db="EMBL/GenBank/DDBJ databases">
        <authorList>
            <person name="Li W.-J."/>
            <person name="Deng Q.-Q."/>
        </authorList>
    </citation>
    <scope>NUCLEOTIDE SEQUENCE [LARGE SCALE GENOMIC DNA]</scope>
    <source>
        <strain evidence="2 3">SYSU M60028</strain>
    </source>
</reference>
<sequence length="45" mass="5168">MYDFLLRHLQPRWAGVAMAIWYGVLIALVLICAVAPRGAFTYMRL</sequence>
<keyword evidence="1" id="KW-0812">Transmembrane</keyword>
<comment type="caution">
    <text evidence="2">The sequence shown here is derived from an EMBL/GenBank/DDBJ whole genome shotgun (WGS) entry which is preliminary data.</text>
</comment>
<evidence type="ECO:0000313" key="3">
    <source>
        <dbReference type="Proteomes" id="UP001205890"/>
    </source>
</evidence>